<evidence type="ECO:0000313" key="2">
    <source>
        <dbReference type="EMBL" id="KAH9840797.1"/>
    </source>
</evidence>
<organism evidence="2 3">
    <name type="scientific">Rhodofomes roseus</name>
    <dbReference type="NCBI Taxonomy" id="34475"/>
    <lineage>
        <taxon>Eukaryota</taxon>
        <taxon>Fungi</taxon>
        <taxon>Dikarya</taxon>
        <taxon>Basidiomycota</taxon>
        <taxon>Agaricomycotina</taxon>
        <taxon>Agaricomycetes</taxon>
        <taxon>Polyporales</taxon>
        <taxon>Rhodofomes</taxon>
    </lineage>
</organism>
<feature type="region of interest" description="Disordered" evidence="1">
    <location>
        <begin position="102"/>
        <end position="176"/>
    </location>
</feature>
<feature type="compositionally biased region" description="Polar residues" evidence="1">
    <location>
        <begin position="131"/>
        <end position="140"/>
    </location>
</feature>
<dbReference type="Proteomes" id="UP000814176">
    <property type="component" value="Unassembled WGS sequence"/>
</dbReference>
<keyword evidence="3" id="KW-1185">Reference proteome</keyword>
<gene>
    <name evidence="2" type="ORF">C8Q71DRAFT_423557</name>
</gene>
<sequence>MGLERIARPLPKRRRLVSAQSSLKDASTLTTPVEQHLDLVNDGIPVCVSCHRSFPRKVNEVVRCARFAIRAVCVCATDCRLRCRATTCLVCSRTCSAPPLSMPPTPALTRSSTPSPSPSPSPRRPALALSTNSRTANALSNPAPERTPAGKRRKPLQSDTDGDEQPSWSLGIEKASKEATPRGCGRTVCRSCCHENALSATTTCYDCLNHPYNHPVQQVDARSSH</sequence>
<name>A0ABQ8KR23_9APHY</name>
<dbReference type="GeneID" id="71999198"/>
<accession>A0ABQ8KR23</accession>
<dbReference type="EMBL" id="JADCUA010000004">
    <property type="protein sequence ID" value="KAH9840797.1"/>
    <property type="molecule type" value="Genomic_DNA"/>
</dbReference>
<evidence type="ECO:0000256" key="1">
    <source>
        <dbReference type="SAM" id="MobiDB-lite"/>
    </source>
</evidence>
<evidence type="ECO:0000313" key="3">
    <source>
        <dbReference type="Proteomes" id="UP000814176"/>
    </source>
</evidence>
<proteinExistence type="predicted"/>
<protein>
    <submittedName>
        <fullName evidence="2">Uncharacterized protein</fullName>
    </submittedName>
</protein>
<dbReference type="RefSeq" id="XP_047782263.1">
    <property type="nucleotide sequence ID" value="XM_047918466.1"/>
</dbReference>
<comment type="caution">
    <text evidence="2">The sequence shown here is derived from an EMBL/GenBank/DDBJ whole genome shotgun (WGS) entry which is preliminary data.</text>
</comment>
<reference evidence="2 3" key="1">
    <citation type="journal article" date="2021" name="Environ. Microbiol.">
        <title>Gene family expansions and transcriptome signatures uncover fungal adaptations to wood decay.</title>
        <authorList>
            <person name="Hage H."/>
            <person name="Miyauchi S."/>
            <person name="Viragh M."/>
            <person name="Drula E."/>
            <person name="Min B."/>
            <person name="Chaduli D."/>
            <person name="Navarro D."/>
            <person name="Favel A."/>
            <person name="Norest M."/>
            <person name="Lesage-Meessen L."/>
            <person name="Balint B."/>
            <person name="Merenyi Z."/>
            <person name="de Eugenio L."/>
            <person name="Morin E."/>
            <person name="Martinez A.T."/>
            <person name="Baldrian P."/>
            <person name="Stursova M."/>
            <person name="Martinez M.J."/>
            <person name="Novotny C."/>
            <person name="Magnuson J.K."/>
            <person name="Spatafora J.W."/>
            <person name="Maurice S."/>
            <person name="Pangilinan J."/>
            <person name="Andreopoulos W."/>
            <person name="LaButti K."/>
            <person name="Hundley H."/>
            <person name="Na H."/>
            <person name="Kuo A."/>
            <person name="Barry K."/>
            <person name="Lipzen A."/>
            <person name="Henrissat B."/>
            <person name="Riley R."/>
            <person name="Ahrendt S."/>
            <person name="Nagy L.G."/>
            <person name="Grigoriev I.V."/>
            <person name="Martin F."/>
            <person name="Rosso M.N."/>
        </authorList>
    </citation>
    <scope>NUCLEOTIDE SEQUENCE [LARGE SCALE GENOMIC DNA]</scope>
    <source>
        <strain evidence="2 3">CIRM-BRFM 1785</strain>
    </source>
</reference>